<evidence type="ECO:0000313" key="3">
    <source>
        <dbReference type="EMBL" id="SFL25372.1"/>
    </source>
</evidence>
<gene>
    <name evidence="3" type="ORF">SAMN04488125_111112</name>
</gene>
<evidence type="ECO:0000256" key="2">
    <source>
        <dbReference type="SAM" id="Phobius"/>
    </source>
</evidence>
<dbReference type="RefSeq" id="WP_091947468.1">
    <property type="nucleotide sequence ID" value="NZ_FOSV01000011.1"/>
</dbReference>
<sequence length="112" mass="12250">MENLVVLAAVAATVIGCVLMAALFRAGRRPPLLLPQEEDWADDEAGTIRKLTPDARSPIDRRAPVLEAGGLDLKAIDFKTIDTRTLDAELNRLMDRSRSAEPEDAGRRRQAG</sequence>
<organism evidence="3 4">
    <name type="scientific">Methylorubrum salsuginis</name>
    <dbReference type="NCBI Taxonomy" id="414703"/>
    <lineage>
        <taxon>Bacteria</taxon>
        <taxon>Pseudomonadati</taxon>
        <taxon>Pseudomonadota</taxon>
        <taxon>Alphaproteobacteria</taxon>
        <taxon>Hyphomicrobiales</taxon>
        <taxon>Methylobacteriaceae</taxon>
        <taxon>Methylorubrum</taxon>
    </lineage>
</organism>
<keyword evidence="4" id="KW-1185">Reference proteome</keyword>
<dbReference type="AlphaFoldDB" id="A0A1I4G5I4"/>
<evidence type="ECO:0000256" key="1">
    <source>
        <dbReference type="SAM" id="MobiDB-lite"/>
    </source>
</evidence>
<feature type="transmembrane region" description="Helical" evidence="2">
    <location>
        <begin position="6"/>
        <end position="24"/>
    </location>
</feature>
<protein>
    <submittedName>
        <fullName evidence="3">Uncharacterized protein</fullName>
    </submittedName>
</protein>
<dbReference type="STRING" id="414703.SAMN04488125_111112"/>
<feature type="region of interest" description="Disordered" evidence="1">
    <location>
        <begin position="93"/>
        <end position="112"/>
    </location>
</feature>
<evidence type="ECO:0000313" key="4">
    <source>
        <dbReference type="Proteomes" id="UP000198804"/>
    </source>
</evidence>
<name>A0A1I4G5I4_9HYPH</name>
<dbReference type="Proteomes" id="UP000198804">
    <property type="component" value="Unassembled WGS sequence"/>
</dbReference>
<keyword evidence="2" id="KW-1133">Transmembrane helix</keyword>
<proteinExistence type="predicted"/>
<dbReference type="EMBL" id="FOSV01000011">
    <property type="protein sequence ID" value="SFL25372.1"/>
    <property type="molecule type" value="Genomic_DNA"/>
</dbReference>
<accession>A0A1I4G5I4</accession>
<keyword evidence="2" id="KW-0812">Transmembrane</keyword>
<dbReference type="OrthoDB" id="8004275at2"/>
<keyword evidence="2" id="KW-0472">Membrane</keyword>
<reference evidence="4" key="1">
    <citation type="submission" date="2016-10" db="EMBL/GenBank/DDBJ databases">
        <authorList>
            <person name="Varghese N."/>
            <person name="Submissions S."/>
        </authorList>
    </citation>
    <scope>NUCLEOTIDE SEQUENCE [LARGE SCALE GENOMIC DNA]</scope>
    <source>
        <strain evidence="4">CGMCC 1.6474</strain>
    </source>
</reference>